<name>A0A852T458_9MICO</name>
<proteinExistence type="inferred from homology"/>
<organism evidence="11 12">
    <name type="scientific">Leifsonia soli</name>
    <dbReference type="NCBI Taxonomy" id="582665"/>
    <lineage>
        <taxon>Bacteria</taxon>
        <taxon>Bacillati</taxon>
        <taxon>Actinomycetota</taxon>
        <taxon>Actinomycetes</taxon>
        <taxon>Micrococcales</taxon>
        <taxon>Microbacteriaceae</taxon>
        <taxon>Leifsonia</taxon>
    </lineage>
</organism>
<protein>
    <recommendedName>
        <fullName evidence="5">homocysteine desulfhydrase</fullName>
        <ecNumber evidence="5">4.4.1.2</ecNumber>
    </recommendedName>
    <alternativeName>
        <fullName evidence="6">Homocysteine desulfhydrase</fullName>
    </alternativeName>
</protein>
<reference evidence="11 12" key="1">
    <citation type="submission" date="2020-07" db="EMBL/GenBank/DDBJ databases">
        <title>Sequencing the genomes of 1000 actinobacteria strains.</title>
        <authorList>
            <person name="Klenk H.-P."/>
        </authorList>
    </citation>
    <scope>NUCLEOTIDE SEQUENCE [LARGE SCALE GENOMIC DNA]</scope>
    <source>
        <strain evidence="11 12">DSM 23871</strain>
    </source>
</reference>
<dbReference type="EMBL" id="JACCBJ010000001">
    <property type="protein sequence ID" value="NYD75632.1"/>
    <property type="molecule type" value="Genomic_DNA"/>
</dbReference>
<dbReference type="Pfam" id="PF01053">
    <property type="entry name" value="Cys_Met_Meta_PP"/>
    <property type="match status" value="1"/>
</dbReference>
<dbReference type="Proteomes" id="UP000589620">
    <property type="component" value="Unassembled WGS sequence"/>
</dbReference>
<dbReference type="InterPro" id="IPR015424">
    <property type="entry name" value="PyrdxlP-dep_Trfase"/>
</dbReference>
<evidence type="ECO:0000313" key="11">
    <source>
        <dbReference type="EMBL" id="NYD75632.1"/>
    </source>
</evidence>
<dbReference type="CDD" id="cd00614">
    <property type="entry name" value="CGS_like"/>
    <property type="match status" value="1"/>
</dbReference>
<dbReference type="GO" id="GO:0047982">
    <property type="term" value="F:homocysteine desulfhydrase activity"/>
    <property type="evidence" value="ECO:0007669"/>
    <property type="project" value="UniProtKB-EC"/>
</dbReference>
<dbReference type="AlphaFoldDB" id="A0A852T458"/>
<sequence length="448" mass="46952">MSEFSTAQVHAGEARDAAHGARVTPIYLTAGFEFDSFAQAEGRFGGAEPGYTYSRSGNPTTAALERRVAALERGREAIAVGSGQAALTVALLGLVQAGDHILSAQSVYSGTRGLFENGLRRLGVEIEFVDDPADLAEWRRRIRPTTRVLFGESIANPGTEILDIAGVATVAHENGIPFVVDNTLATPYLLRPGDHGADIVVHSASKYLGGHGSTLGGLVVDQGSYDWAASPFAHLTGPDEWLDGASYVDVHGAAAYTAFTRSVVASLFGPVLSPLNAFLIQQGIETLSLRVQRQSDTALAVARWLEAQPEVSGVDYAGLPSHPSHPLAQRYLTRGQGAVLGFTLSGGAAAAERFYDAVELFSRMTHIGDVRSLILHPASTTHAHLPREVREGTGIGPGLLRLSIGLEDPDDLIADLARGIAAVAATDVVVSDAAAEPIPAALAATAGR</sequence>
<evidence type="ECO:0000256" key="6">
    <source>
        <dbReference type="ARBA" id="ARBA00047199"/>
    </source>
</evidence>
<evidence type="ECO:0000256" key="5">
    <source>
        <dbReference type="ARBA" id="ARBA00047175"/>
    </source>
</evidence>
<dbReference type="FunFam" id="3.40.640.10:FF:000046">
    <property type="entry name" value="Cystathionine gamma-lyase"/>
    <property type="match status" value="1"/>
</dbReference>
<comment type="catalytic activity">
    <reaction evidence="8">
        <text>L-methionine + H2O = methanethiol + 2-oxobutanoate + NH4(+)</text>
        <dbReference type="Rhea" id="RHEA:23800"/>
        <dbReference type="ChEBI" id="CHEBI:15377"/>
        <dbReference type="ChEBI" id="CHEBI:16007"/>
        <dbReference type="ChEBI" id="CHEBI:16763"/>
        <dbReference type="ChEBI" id="CHEBI:28938"/>
        <dbReference type="ChEBI" id="CHEBI:57844"/>
        <dbReference type="EC" id="4.4.1.11"/>
    </reaction>
    <physiologicalReaction direction="left-to-right" evidence="8">
        <dbReference type="Rhea" id="RHEA:23801"/>
    </physiologicalReaction>
</comment>
<dbReference type="EC" id="4.4.1.2" evidence="5"/>
<dbReference type="GO" id="GO:0004124">
    <property type="term" value="F:cysteine synthase activity"/>
    <property type="evidence" value="ECO:0007669"/>
    <property type="project" value="TreeGrafter"/>
</dbReference>
<dbReference type="InterPro" id="IPR015421">
    <property type="entry name" value="PyrdxlP-dep_Trfase_major"/>
</dbReference>
<comment type="caution">
    <text evidence="11">The sequence shown here is derived from an EMBL/GenBank/DDBJ whole genome shotgun (WGS) entry which is preliminary data.</text>
</comment>
<dbReference type="GO" id="GO:0071269">
    <property type="term" value="P:L-homocysteine biosynthetic process"/>
    <property type="evidence" value="ECO:0007669"/>
    <property type="project" value="TreeGrafter"/>
</dbReference>
<keyword evidence="3 11" id="KW-0808">Transferase</keyword>
<evidence type="ECO:0000256" key="3">
    <source>
        <dbReference type="ARBA" id="ARBA00022679"/>
    </source>
</evidence>
<dbReference type="InterPro" id="IPR015422">
    <property type="entry name" value="PyrdxlP-dep_Trfase_small"/>
</dbReference>
<dbReference type="GO" id="GO:0030170">
    <property type="term" value="F:pyridoxal phosphate binding"/>
    <property type="evidence" value="ECO:0007669"/>
    <property type="project" value="InterPro"/>
</dbReference>
<dbReference type="Gene3D" id="3.90.1150.10">
    <property type="entry name" value="Aspartate Aminotransferase, domain 1"/>
    <property type="match status" value="1"/>
</dbReference>
<dbReference type="GO" id="GO:0006535">
    <property type="term" value="P:cysteine biosynthetic process from serine"/>
    <property type="evidence" value="ECO:0007669"/>
    <property type="project" value="TreeGrafter"/>
</dbReference>
<dbReference type="GO" id="GO:0003961">
    <property type="term" value="F:O-acetylhomoserine aminocarboxypropyltransferase activity"/>
    <property type="evidence" value="ECO:0007669"/>
    <property type="project" value="TreeGrafter"/>
</dbReference>
<evidence type="ECO:0000256" key="1">
    <source>
        <dbReference type="ARBA" id="ARBA00001933"/>
    </source>
</evidence>
<keyword evidence="12" id="KW-1185">Reference proteome</keyword>
<dbReference type="GO" id="GO:0018826">
    <property type="term" value="F:methionine gamma-lyase activity"/>
    <property type="evidence" value="ECO:0007669"/>
    <property type="project" value="UniProtKB-EC"/>
</dbReference>
<feature type="modified residue" description="N6-(pyridoxal phosphate)lysine" evidence="9">
    <location>
        <position position="206"/>
    </location>
</feature>
<dbReference type="InterPro" id="IPR006235">
    <property type="entry name" value="OAc-hSer/O-AcSer_sulfhydrylase"/>
</dbReference>
<dbReference type="SUPFAM" id="SSF53383">
    <property type="entry name" value="PLP-dependent transferases"/>
    <property type="match status" value="1"/>
</dbReference>
<comment type="catalytic activity">
    <reaction evidence="7">
        <text>L-homocysteine + H2O = 2-oxobutanoate + hydrogen sulfide + NH4(+) + H(+)</text>
        <dbReference type="Rhea" id="RHEA:14501"/>
        <dbReference type="ChEBI" id="CHEBI:15377"/>
        <dbReference type="ChEBI" id="CHEBI:15378"/>
        <dbReference type="ChEBI" id="CHEBI:16763"/>
        <dbReference type="ChEBI" id="CHEBI:28938"/>
        <dbReference type="ChEBI" id="CHEBI:29919"/>
        <dbReference type="ChEBI" id="CHEBI:58199"/>
        <dbReference type="EC" id="4.4.1.2"/>
    </reaction>
    <physiologicalReaction direction="left-to-right" evidence="7">
        <dbReference type="Rhea" id="RHEA:14502"/>
    </physiologicalReaction>
</comment>
<dbReference type="PIRSF" id="PIRSF001434">
    <property type="entry name" value="CGS"/>
    <property type="match status" value="1"/>
</dbReference>
<gene>
    <name evidence="11" type="ORF">BJ963_003151</name>
</gene>
<evidence type="ECO:0000256" key="8">
    <source>
        <dbReference type="ARBA" id="ARBA00052699"/>
    </source>
</evidence>
<evidence type="ECO:0000256" key="9">
    <source>
        <dbReference type="PIRSR" id="PIRSR001434-2"/>
    </source>
</evidence>
<dbReference type="PANTHER" id="PTHR43797">
    <property type="entry name" value="HOMOCYSTEINE/CYSTEINE SYNTHASE"/>
    <property type="match status" value="1"/>
</dbReference>
<accession>A0A852T458</accession>
<comment type="similarity">
    <text evidence="2 10">Belongs to the trans-sulfuration enzymes family.</text>
</comment>
<dbReference type="GO" id="GO:0019346">
    <property type="term" value="P:transsulfuration"/>
    <property type="evidence" value="ECO:0007669"/>
    <property type="project" value="InterPro"/>
</dbReference>
<dbReference type="PANTHER" id="PTHR43797:SF2">
    <property type="entry name" value="HOMOCYSTEINE_CYSTEINE SYNTHASE"/>
    <property type="match status" value="1"/>
</dbReference>
<dbReference type="Gene3D" id="3.40.640.10">
    <property type="entry name" value="Type I PLP-dependent aspartate aminotransferase-like (Major domain)"/>
    <property type="match status" value="1"/>
</dbReference>
<evidence type="ECO:0000313" key="12">
    <source>
        <dbReference type="Proteomes" id="UP000589620"/>
    </source>
</evidence>
<keyword evidence="11" id="KW-0456">Lyase</keyword>
<evidence type="ECO:0000256" key="4">
    <source>
        <dbReference type="ARBA" id="ARBA00022898"/>
    </source>
</evidence>
<comment type="cofactor">
    <cofactor evidence="1 10">
        <name>pyridoxal 5'-phosphate</name>
        <dbReference type="ChEBI" id="CHEBI:597326"/>
    </cofactor>
</comment>
<dbReference type="RefSeq" id="WP_179457489.1">
    <property type="nucleotide sequence ID" value="NZ_BAAAPX010000001.1"/>
</dbReference>
<dbReference type="InterPro" id="IPR000277">
    <property type="entry name" value="Cys/Met-Metab_PyrdxlP-dep_enz"/>
</dbReference>
<evidence type="ECO:0000256" key="7">
    <source>
        <dbReference type="ARBA" id="ARBA00048780"/>
    </source>
</evidence>
<keyword evidence="4 9" id="KW-0663">Pyridoxal phosphate</keyword>
<dbReference type="GO" id="GO:0005737">
    <property type="term" value="C:cytoplasm"/>
    <property type="evidence" value="ECO:0007669"/>
    <property type="project" value="TreeGrafter"/>
</dbReference>
<dbReference type="NCBIfam" id="TIGR01326">
    <property type="entry name" value="OAH_OAS_sulfhy"/>
    <property type="match status" value="1"/>
</dbReference>
<evidence type="ECO:0000256" key="10">
    <source>
        <dbReference type="RuleBase" id="RU362118"/>
    </source>
</evidence>
<evidence type="ECO:0000256" key="2">
    <source>
        <dbReference type="ARBA" id="ARBA00009077"/>
    </source>
</evidence>